<evidence type="ECO:0000256" key="4">
    <source>
        <dbReference type="ARBA" id="ARBA00023002"/>
    </source>
</evidence>
<dbReference type="OrthoDB" id="498204at2759"/>
<dbReference type="EMBL" id="BRXZ01000464">
    <property type="protein sequence ID" value="GMI12208.1"/>
    <property type="molecule type" value="Genomic_DNA"/>
</dbReference>
<feature type="domain" description="FAD dependent oxidoreductase" evidence="9">
    <location>
        <begin position="24"/>
        <end position="291"/>
    </location>
</feature>
<evidence type="ECO:0000256" key="6">
    <source>
        <dbReference type="ARBA" id="ARBA00037941"/>
    </source>
</evidence>
<dbReference type="Gene3D" id="3.30.9.10">
    <property type="entry name" value="D-Amino Acid Oxidase, subunit A, domain 2"/>
    <property type="match status" value="1"/>
</dbReference>
<dbReference type="PANTHER" id="PTHR43104">
    <property type="entry name" value="L-2-HYDROXYGLUTARATE DEHYDROGENASE, MITOCHONDRIAL"/>
    <property type="match status" value="1"/>
</dbReference>
<comment type="catalytic activity">
    <reaction evidence="5">
        <text>(S)-2-hydroxyglutarate + A = 2-oxoglutarate + AH2</text>
        <dbReference type="Rhea" id="RHEA:21252"/>
        <dbReference type="ChEBI" id="CHEBI:13193"/>
        <dbReference type="ChEBI" id="CHEBI:16782"/>
        <dbReference type="ChEBI" id="CHEBI:16810"/>
        <dbReference type="ChEBI" id="CHEBI:17499"/>
        <dbReference type="EC" id="1.1.99.2"/>
    </reaction>
</comment>
<evidence type="ECO:0000256" key="7">
    <source>
        <dbReference type="ARBA" id="ARBA00038878"/>
    </source>
</evidence>
<comment type="cofactor">
    <cofactor evidence="1">
        <name>FAD</name>
        <dbReference type="ChEBI" id="CHEBI:57692"/>
    </cofactor>
</comment>
<name>A0A9W7FHB5_9STRA</name>
<dbReference type="Pfam" id="PF01266">
    <property type="entry name" value="DAO"/>
    <property type="match status" value="1"/>
</dbReference>
<keyword evidence="2" id="KW-0285">Flavoprotein</keyword>
<protein>
    <recommendedName>
        <fullName evidence="8">L-2-hydroxyglutarate dehydrogenase, mitochondrial</fullName>
        <ecNumber evidence="7">1.1.99.2</ecNumber>
    </recommendedName>
</protein>
<evidence type="ECO:0000256" key="8">
    <source>
        <dbReference type="ARBA" id="ARBA00041137"/>
    </source>
</evidence>
<keyword evidence="11" id="KW-1185">Reference proteome</keyword>
<evidence type="ECO:0000256" key="5">
    <source>
        <dbReference type="ARBA" id="ARBA00036066"/>
    </source>
</evidence>
<dbReference type="AlphaFoldDB" id="A0A9W7FHB5"/>
<dbReference type="InterPro" id="IPR006076">
    <property type="entry name" value="FAD-dep_OxRdtase"/>
</dbReference>
<keyword evidence="3" id="KW-0274">FAD</keyword>
<gene>
    <name evidence="10" type="ORF">TrRE_jg10810</name>
</gene>
<proteinExistence type="inferred from homology"/>
<dbReference type="GO" id="GO:0047545">
    <property type="term" value="F:(S)-2-hydroxyglutarate dehydrogenase activity"/>
    <property type="evidence" value="ECO:0007669"/>
    <property type="project" value="UniProtKB-EC"/>
</dbReference>
<evidence type="ECO:0000259" key="9">
    <source>
        <dbReference type="Pfam" id="PF01266"/>
    </source>
</evidence>
<dbReference type="InterPro" id="IPR036188">
    <property type="entry name" value="FAD/NAD-bd_sf"/>
</dbReference>
<dbReference type="Gene3D" id="3.50.50.60">
    <property type="entry name" value="FAD/NAD(P)-binding domain"/>
    <property type="match status" value="1"/>
</dbReference>
<dbReference type="Proteomes" id="UP001165082">
    <property type="component" value="Unassembled WGS sequence"/>
</dbReference>
<evidence type="ECO:0000256" key="3">
    <source>
        <dbReference type="ARBA" id="ARBA00022827"/>
    </source>
</evidence>
<evidence type="ECO:0000256" key="2">
    <source>
        <dbReference type="ARBA" id="ARBA00022630"/>
    </source>
</evidence>
<organism evidence="10 11">
    <name type="scientific">Triparma retinervis</name>
    <dbReference type="NCBI Taxonomy" id="2557542"/>
    <lineage>
        <taxon>Eukaryota</taxon>
        <taxon>Sar</taxon>
        <taxon>Stramenopiles</taxon>
        <taxon>Ochrophyta</taxon>
        <taxon>Bolidophyceae</taxon>
        <taxon>Parmales</taxon>
        <taxon>Triparmaceae</taxon>
        <taxon>Triparma</taxon>
    </lineage>
</organism>
<sequence length="301" mass="32572">MDKPVIILGGGIVGMAILLNPVPLTGSKVSSLEPNVSCFAGLNFPSTSVVDVLGLCLSLEADAQSLSPGSHVLTSARVISLSPDPEGGYDLTVRQGDAIYELTSSFVVNAAGLDAPSMYTELFDIPRGEGPRHYFCKGHYYGYQDRSIINSPVYPLPTKDGGGLGIHGTKTVDGDVVFGPNVEWMDEEVGIDGLTKSDGVERDYWGVENEPVIKEAFVESIKLYLPNLNPDKLSYSHCGIRPKLSHPSMGEDYVRQHDFYVGEDEDRWINLFGIESPGLTSSMKIGQVVGDMVKKRLQEGG</sequence>
<comment type="similarity">
    <text evidence="6">Belongs to the L2HGDH family.</text>
</comment>
<keyword evidence="4" id="KW-0560">Oxidoreductase</keyword>
<evidence type="ECO:0000313" key="10">
    <source>
        <dbReference type="EMBL" id="GMI12208.1"/>
    </source>
</evidence>
<dbReference type="EC" id="1.1.99.2" evidence="7"/>
<comment type="caution">
    <text evidence="10">The sequence shown here is derived from an EMBL/GenBank/DDBJ whole genome shotgun (WGS) entry which is preliminary data.</text>
</comment>
<dbReference type="PANTHER" id="PTHR43104:SF4">
    <property type="entry name" value="L-2-HYDROXYGLUTARATE DEHYDROGENASE, MITOCHONDRIAL"/>
    <property type="match status" value="1"/>
</dbReference>
<dbReference type="SUPFAM" id="SSF51905">
    <property type="entry name" value="FAD/NAD(P)-binding domain"/>
    <property type="match status" value="1"/>
</dbReference>
<reference evidence="10" key="1">
    <citation type="submission" date="2022-07" db="EMBL/GenBank/DDBJ databases">
        <title>Genome analysis of Parmales, a sister group of diatoms, reveals the evolutionary specialization of diatoms from phago-mixotrophs to photoautotrophs.</title>
        <authorList>
            <person name="Ban H."/>
            <person name="Sato S."/>
            <person name="Yoshikawa S."/>
            <person name="Kazumasa Y."/>
            <person name="Nakamura Y."/>
            <person name="Ichinomiya M."/>
            <person name="Saitoh K."/>
            <person name="Sato N."/>
            <person name="Blanc-Mathieu R."/>
            <person name="Endo H."/>
            <person name="Kuwata A."/>
            <person name="Ogata H."/>
        </authorList>
    </citation>
    <scope>NUCLEOTIDE SEQUENCE</scope>
</reference>
<evidence type="ECO:0000313" key="11">
    <source>
        <dbReference type="Proteomes" id="UP001165082"/>
    </source>
</evidence>
<evidence type="ECO:0000256" key="1">
    <source>
        <dbReference type="ARBA" id="ARBA00001974"/>
    </source>
</evidence>
<accession>A0A9W7FHB5</accession>